<dbReference type="EMBL" id="CM001224">
    <property type="protein sequence ID" value="KEH19438.1"/>
    <property type="molecule type" value="Genomic_DNA"/>
</dbReference>
<dbReference type="AlphaFoldDB" id="A0A072TRI9"/>
<evidence type="ECO:0000313" key="2">
    <source>
        <dbReference type="EnsemblPlants" id="KEH19438"/>
    </source>
</evidence>
<organism evidence="1 3">
    <name type="scientific">Medicago truncatula</name>
    <name type="common">Barrel medic</name>
    <name type="synonym">Medicago tribuloides</name>
    <dbReference type="NCBI Taxonomy" id="3880"/>
    <lineage>
        <taxon>Eukaryota</taxon>
        <taxon>Viridiplantae</taxon>
        <taxon>Streptophyta</taxon>
        <taxon>Embryophyta</taxon>
        <taxon>Tracheophyta</taxon>
        <taxon>Spermatophyta</taxon>
        <taxon>Magnoliopsida</taxon>
        <taxon>eudicotyledons</taxon>
        <taxon>Gunneridae</taxon>
        <taxon>Pentapetalae</taxon>
        <taxon>rosids</taxon>
        <taxon>fabids</taxon>
        <taxon>Fabales</taxon>
        <taxon>Fabaceae</taxon>
        <taxon>Papilionoideae</taxon>
        <taxon>50 kb inversion clade</taxon>
        <taxon>NPAAA clade</taxon>
        <taxon>Hologalegina</taxon>
        <taxon>IRL clade</taxon>
        <taxon>Trifolieae</taxon>
        <taxon>Medicago</taxon>
    </lineage>
</organism>
<proteinExistence type="predicted"/>
<evidence type="ECO:0000313" key="1">
    <source>
        <dbReference type="EMBL" id="KEH19438.1"/>
    </source>
</evidence>
<protein>
    <submittedName>
        <fullName evidence="1 2">Uncharacterized protein</fullName>
    </submittedName>
</protein>
<accession>A0A072TRI9</accession>
<reference evidence="1 3" key="1">
    <citation type="journal article" date="2011" name="Nature">
        <title>The Medicago genome provides insight into the evolution of rhizobial symbioses.</title>
        <authorList>
            <person name="Young N.D."/>
            <person name="Debelle F."/>
            <person name="Oldroyd G.E."/>
            <person name="Geurts R."/>
            <person name="Cannon S.B."/>
            <person name="Udvardi M.K."/>
            <person name="Benedito V.A."/>
            <person name="Mayer K.F."/>
            <person name="Gouzy J."/>
            <person name="Schoof H."/>
            <person name="Van de Peer Y."/>
            <person name="Proost S."/>
            <person name="Cook D.R."/>
            <person name="Meyers B.C."/>
            <person name="Spannagl M."/>
            <person name="Cheung F."/>
            <person name="De Mita S."/>
            <person name="Krishnakumar V."/>
            <person name="Gundlach H."/>
            <person name="Zhou S."/>
            <person name="Mudge J."/>
            <person name="Bharti A.K."/>
            <person name="Murray J.D."/>
            <person name="Naoumkina M.A."/>
            <person name="Rosen B."/>
            <person name="Silverstein K.A."/>
            <person name="Tang H."/>
            <person name="Rombauts S."/>
            <person name="Zhao P.X."/>
            <person name="Zhou P."/>
            <person name="Barbe V."/>
            <person name="Bardou P."/>
            <person name="Bechner M."/>
            <person name="Bellec A."/>
            <person name="Berger A."/>
            <person name="Berges H."/>
            <person name="Bidwell S."/>
            <person name="Bisseling T."/>
            <person name="Choisne N."/>
            <person name="Couloux A."/>
            <person name="Denny R."/>
            <person name="Deshpande S."/>
            <person name="Dai X."/>
            <person name="Doyle J.J."/>
            <person name="Dudez A.M."/>
            <person name="Farmer A.D."/>
            <person name="Fouteau S."/>
            <person name="Franken C."/>
            <person name="Gibelin C."/>
            <person name="Gish J."/>
            <person name="Goldstein S."/>
            <person name="Gonzalez A.J."/>
            <person name="Green P.J."/>
            <person name="Hallab A."/>
            <person name="Hartog M."/>
            <person name="Hua A."/>
            <person name="Humphray S.J."/>
            <person name="Jeong D.H."/>
            <person name="Jing Y."/>
            <person name="Jocker A."/>
            <person name="Kenton S.M."/>
            <person name="Kim D.J."/>
            <person name="Klee K."/>
            <person name="Lai H."/>
            <person name="Lang C."/>
            <person name="Lin S."/>
            <person name="Macmil S.L."/>
            <person name="Magdelenat G."/>
            <person name="Matthews L."/>
            <person name="McCorrison J."/>
            <person name="Monaghan E.L."/>
            <person name="Mun J.H."/>
            <person name="Najar F.Z."/>
            <person name="Nicholson C."/>
            <person name="Noirot C."/>
            <person name="O'Bleness M."/>
            <person name="Paule C.R."/>
            <person name="Poulain J."/>
            <person name="Prion F."/>
            <person name="Qin B."/>
            <person name="Qu C."/>
            <person name="Retzel E.F."/>
            <person name="Riddle C."/>
            <person name="Sallet E."/>
            <person name="Samain S."/>
            <person name="Samson N."/>
            <person name="Sanders I."/>
            <person name="Saurat O."/>
            <person name="Scarpelli C."/>
            <person name="Schiex T."/>
            <person name="Segurens B."/>
            <person name="Severin A.J."/>
            <person name="Sherrier D.J."/>
            <person name="Shi R."/>
            <person name="Sims S."/>
            <person name="Singer S.R."/>
            <person name="Sinharoy S."/>
            <person name="Sterck L."/>
            <person name="Viollet A."/>
            <person name="Wang B.B."/>
            <person name="Wang K."/>
            <person name="Wang M."/>
            <person name="Wang X."/>
            <person name="Warfsmann J."/>
            <person name="Weissenbach J."/>
            <person name="White D.D."/>
            <person name="White J.D."/>
            <person name="Wiley G.B."/>
            <person name="Wincker P."/>
            <person name="Xing Y."/>
            <person name="Yang L."/>
            <person name="Yao Z."/>
            <person name="Ying F."/>
            <person name="Zhai J."/>
            <person name="Zhou L."/>
            <person name="Zuber A."/>
            <person name="Denarie J."/>
            <person name="Dixon R.A."/>
            <person name="May G.D."/>
            <person name="Schwartz D.C."/>
            <person name="Rogers J."/>
            <person name="Quetier F."/>
            <person name="Town C.D."/>
            <person name="Roe B.A."/>
        </authorList>
    </citation>
    <scope>NUCLEOTIDE SEQUENCE [LARGE SCALE GENOMIC DNA]</scope>
    <source>
        <strain evidence="1">A17</strain>
        <strain evidence="2 3">cv. Jemalong A17</strain>
    </source>
</reference>
<dbReference type="HOGENOM" id="CLU_1962886_0_0_1"/>
<sequence>MSSLPTLSSLYLKLKKRKVKRLPIRSLICWGIIAVKATNKNHEDSLEDGNRLRKLARCATIRFSRISCFSTHFNRGNPPSFPQRLKQTSNKKVRPREFQQRDFVPKRYYLSNQTPGASGRLTMKARVQ</sequence>
<dbReference type="EnsemblPlants" id="KEH19438">
    <property type="protein sequence ID" value="KEH19438"/>
    <property type="gene ID" value="MTR_8g059205"/>
</dbReference>
<keyword evidence="3" id="KW-1185">Reference proteome</keyword>
<dbReference type="Proteomes" id="UP000002051">
    <property type="component" value="Chromosome 8"/>
</dbReference>
<reference evidence="2" key="3">
    <citation type="submission" date="2015-04" db="UniProtKB">
        <authorList>
            <consortium name="EnsemblPlants"/>
        </authorList>
    </citation>
    <scope>IDENTIFICATION</scope>
    <source>
        <strain evidence="2">cv. Jemalong A17</strain>
    </source>
</reference>
<reference evidence="1 3" key="2">
    <citation type="journal article" date="2014" name="BMC Genomics">
        <title>An improved genome release (version Mt4.0) for the model legume Medicago truncatula.</title>
        <authorList>
            <person name="Tang H."/>
            <person name="Krishnakumar V."/>
            <person name="Bidwell S."/>
            <person name="Rosen B."/>
            <person name="Chan A."/>
            <person name="Zhou S."/>
            <person name="Gentzbittel L."/>
            <person name="Childs K.L."/>
            <person name="Yandell M."/>
            <person name="Gundlach H."/>
            <person name="Mayer K.F."/>
            <person name="Schwartz D.C."/>
            <person name="Town C.D."/>
        </authorList>
    </citation>
    <scope>GENOME REANNOTATION</scope>
    <source>
        <strain evidence="1">A17</strain>
        <strain evidence="2 3">cv. Jemalong A17</strain>
    </source>
</reference>
<gene>
    <name evidence="1" type="ordered locus">MTR_8g059205</name>
</gene>
<name>A0A072TRI9_MEDTR</name>
<evidence type="ECO:0000313" key="3">
    <source>
        <dbReference type="Proteomes" id="UP000002051"/>
    </source>
</evidence>